<gene>
    <name evidence="3" type="ORF">PCANC_24161</name>
    <name evidence="2" type="ORF">PCANC_24344</name>
</gene>
<name>A0A2N5TY15_9BASI</name>
<dbReference type="OrthoDB" id="10371672at2759"/>
<feature type="compositionally biased region" description="Polar residues" evidence="1">
    <location>
        <begin position="162"/>
        <end position="171"/>
    </location>
</feature>
<comment type="caution">
    <text evidence="3">The sequence shown here is derived from an EMBL/GenBank/DDBJ whole genome shotgun (WGS) entry which is preliminary data.</text>
</comment>
<dbReference type="EMBL" id="PGCJ01000412">
    <property type="protein sequence ID" value="PLW29395.1"/>
    <property type="molecule type" value="Genomic_DNA"/>
</dbReference>
<dbReference type="EMBL" id="PGCJ01000380">
    <property type="protein sequence ID" value="PLW30381.1"/>
    <property type="molecule type" value="Genomic_DNA"/>
</dbReference>
<dbReference type="AlphaFoldDB" id="A0A2N5TY15"/>
<evidence type="ECO:0000313" key="4">
    <source>
        <dbReference type="Proteomes" id="UP000235388"/>
    </source>
</evidence>
<feature type="region of interest" description="Disordered" evidence="1">
    <location>
        <begin position="1"/>
        <end position="108"/>
    </location>
</feature>
<feature type="compositionally biased region" description="Polar residues" evidence="1">
    <location>
        <begin position="1"/>
        <end position="45"/>
    </location>
</feature>
<accession>A0A2N5TY15</accession>
<dbReference type="Proteomes" id="UP000235388">
    <property type="component" value="Unassembled WGS sequence"/>
</dbReference>
<proteinExistence type="predicted"/>
<sequence>MASQQLHTINANLRSSSQADISKNPANPGTNQQSALSKESDTTGNKPGGDQTCRSNGHQQQGNNDLSQHQGSTGASTKRLVEITKQVGAGRNPSKEIKVLGGKNNQQPRLDTLQGLKLLQTPPGPESEIIWDLIRHGMEAEIKDNKAKASTYYNMYRTIKASTKPSNTPKPSAQRELSPEASGKEELNDGLDAPTPRAKEDSGNKSTVEELKFTTGALPKHDEMGFTPYFDNNIRKLKVPILLTIFNKMWNNAAILFHSKKRAKVKDSIGDRNHYTGFP</sequence>
<reference evidence="3 4" key="1">
    <citation type="submission" date="2017-11" db="EMBL/GenBank/DDBJ databases">
        <title>De novo assembly and phasing of dikaryotic genomes from two isolates of Puccinia coronata f. sp. avenae, the causal agent of oat crown rust.</title>
        <authorList>
            <person name="Miller M.E."/>
            <person name="Zhang Y."/>
            <person name="Omidvar V."/>
            <person name="Sperschneider J."/>
            <person name="Schwessinger B."/>
            <person name="Raley C."/>
            <person name="Palmer J.M."/>
            <person name="Garnica D."/>
            <person name="Upadhyaya N."/>
            <person name="Rathjen J."/>
            <person name="Taylor J.M."/>
            <person name="Park R.F."/>
            <person name="Dodds P.N."/>
            <person name="Hirsch C.D."/>
            <person name="Kianian S.F."/>
            <person name="Figueroa M."/>
        </authorList>
    </citation>
    <scope>NUCLEOTIDE SEQUENCE [LARGE SCALE GENOMIC DNA]</scope>
    <source>
        <strain evidence="3">12NC29</strain>
    </source>
</reference>
<organism evidence="3 4">
    <name type="scientific">Puccinia coronata f. sp. avenae</name>
    <dbReference type="NCBI Taxonomy" id="200324"/>
    <lineage>
        <taxon>Eukaryota</taxon>
        <taxon>Fungi</taxon>
        <taxon>Dikarya</taxon>
        <taxon>Basidiomycota</taxon>
        <taxon>Pucciniomycotina</taxon>
        <taxon>Pucciniomycetes</taxon>
        <taxon>Pucciniales</taxon>
        <taxon>Pucciniaceae</taxon>
        <taxon>Puccinia</taxon>
    </lineage>
</organism>
<feature type="compositionally biased region" description="Polar residues" evidence="1">
    <location>
        <begin position="52"/>
        <end position="76"/>
    </location>
</feature>
<evidence type="ECO:0000313" key="2">
    <source>
        <dbReference type="EMBL" id="PLW29395.1"/>
    </source>
</evidence>
<protein>
    <submittedName>
        <fullName evidence="3">Uncharacterized protein</fullName>
    </submittedName>
</protein>
<feature type="region of interest" description="Disordered" evidence="1">
    <location>
        <begin position="162"/>
        <end position="208"/>
    </location>
</feature>
<evidence type="ECO:0000256" key="1">
    <source>
        <dbReference type="SAM" id="MobiDB-lite"/>
    </source>
</evidence>
<feature type="compositionally biased region" description="Basic and acidic residues" evidence="1">
    <location>
        <begin position="197"/>
        <end position="208"/>
    </location>
</feature>
<evidence type="ECO:0000313" key="3">
    <source>
        <dbReference type="EMBL" id="PLW30381.1"/>
    </source>
</evidence>
<keyword evidence="4" id="KW-1185">Reference proteome</keyword>